<gene>
    <name evidence="1" type="ORF">CEN50_12010</name>
</gene>
<reference evidence="1 2" key="1">
    <citation type="submission" date="2017-07" db="EMBL/GenBank/DDBJ databases">
        <title>Genomes of Fischerella (Mastigocladus) sp. strains.</title>
        <authorList>
            <person name="Miller S.R."/>
        </authorList>
    </citation>
    <scope>NUCLEOTIDE SEQUENCE [LARGE SCALE GENOMIC DNA]</scope>
    <source>
        <strain evidence="1 2">CCMEE 5268</strain>
    </source>
</reference>
<feature type="non-terminal residue" evidence="1">
    <location>
        <position position="1"/>
    </location>
</feature>
<sequence>CYSGYPVEAVKAIATLIKGKCDRKLCALNKTWNTADSYALKQDKHQIHTMQQNARYAIDKAFVSYVISNTE</sequence>
<accession>A0A2N6KG45</accession>
<dbReference type="EMBL" id="NMQA01000130">
    <property type="protein sequence ID" value="PLZ98221.1"/>
    <property type="molecule type" value="Genomic_DNA"/>
</dbReference>
<dbReference type="AlphaFoldDB" id="A0A2N6KG45"/>
<comment type="caution">
    <text evidence="1">The sequence shown here is derived from an EMBL/GenBank/DDBJ whole genome shotgun (WGS) entry which is preliminary data.</text>
</comment>
<evidence type="ECO:0000313" key="2">
    <source>
        <dbReference type="Proteomes" id="UP000235025"/>
    </source>
</evidence>
<proteinExistence type="predicted"/>
<name>A0A2N6KG45_9CYAN</name>
<dbReference type="RefSeq" id="WP_180974857.1">
    <property type="nucleotide sequence ID" value="NZ_NMQA01000130.1"/>
</dbReference>
<evidence type="ECO:0000313" key="1">
    <source>
        <dbReference type="EMBL" id="PLZ98221.1"/>
    </source>
</evidence>
<organism evidence="1 2">
    <name type="scientific">Fischerella thermalis CCMEE 5268</name>
    <dbReference type="NCBI Taxonomy" id="2019662"/>
    <lineage>
        <taxon>Bacteria</taxon>
        <taxon>Bacillati</taxon>
        <taxon>Cyanobacteriota</taxon>
        <taxon>Cyanophyceae</taxon>
        <taxon>Nostocales</taxon>
        <taxon>Hapalosiphonaceae</taxon>
        <taxon>Fischerella</taxon>
    </lineage>
</organism>
<protein>
    <submittedName>
        <fullName evidence="1">Uncharacterized protein</fullName>
    </submittedName>
</protein>
<dbReference type="Proteomes" id="UP000235025">
    <property type="component" value="Unassembled WGS sequence"/>
</dbReference>